<evidence type="ECO:0000313" key="1">
    <source>
        <dbReference type="EMBL" id="EHK48736.1"/>
    </source>
</evidence>
<accession>G9NLH2</accession>
<comment type="caution">
    <text evidence="1">The sequence shown here is derived from an EMBL/GenBank/DDBJ whole genome shotgun (WGS) entry which is preliminary data.</text>
</comment>
<proteinExistence type="predicted"/>
<dbReference type="HOGENOM" id="CLU_1768336_0_0_1"/>
<organism evidence="1 2">
    <name type="scientific">Hypocrea atroviridis (strain ATCC 20476 / IMI 206040)</name>
    <name type="common">Trichoderma atroviride</name>
    <dbReference type="NCBI Taxonomy" id="452589"/>
    <lineage>
        <taxon>Eukaryota</taxon>
        <taxon>Fungi</taxon>
        <taxon>Dikarya</taxon>
        <taxon>Ascomycota</taxon>
        <taxon>Pezizomycotina</taxon>
        <taxon>Sordariomycetes</taxon>
        <taxon>Hypocreomycetidae</taxon>
        <taxon>Hypocreales</taxon>
        <taxon>Hypocreaceae</taxon>
        <taxon>Trichoderma</taxon>
    </lineage>
</organism>
<reference evidence="1 2" key="1">
    <citation type="journal article" date="2011" name="Genome Biol.">
        <title>Comparative genome sequence analysis underscores mycoparasitism as the ancestral life style of Trichoderma.</title>
        <authorList>
            <person name="Kubicek C.P."/>
            <person name="Herrera-Estrella A."/>
            <person name="Seidl-Seiboth V."/>
            <person name="Martinez D.A."/>
            <person name="Druzhinina I.S."/>
            <person name="Thon M."/>
            <person name="Zeilinger S."/>
            <person name="Casas-Flores S."/>
            <person name="Horwitz B.A."/>
            <person name="Mukherjee P.K."/>
            <person name="Mukherjee M."/>
            <person name="Kredics L."/>
            <person name="Alcaraz L.D."/>
            <person name="Aerts A."/>
            <person name="Antal Z."/>
            <person name="Atanasova L."/>
            <person name="Cervantes-Badillo M.G."/>
            <person name="Challacombe J."/>
            <person name="Chertkov O."/>
            <person name="McCluskey K."/>
            <person name="Coulpier F."/>
            <person name="Deshpande N."/>
            <person name="von Doehren H."/>
            <person name="Ebbole D.J."/>
            <person name="Esquivel-Naranjo E.U."/>
            <person name="Fekete E."/>
            <person name="Flipphi M."/>
            <person name="Glaser F."/>
            <person name="Gomez-Rodriguez E.Y."/>
            <person name="Gruber S."/>
            <person name="Han C."/>
            <person name="Henrissat B."/>
            <person name="Hermosa R."/>
            <person name="Hernandez-Onate M."/>
            <person name="Karaffa L."/>
            <person name="Kosti I."/>
            <person name="Le Crom S."/>
            <person name="Lindquist E."/>
            <person name="Lucas S."/>
            <person name="Luebeck M."/>
            <person name="Luebeck P.S."/>
            <person name="Margeot A."/>
            <person name="Metz B."/>
            <person name="Misra M."/>
            <person name="Nevalainen H."/>
            <person name="Omann M."/>
            <person name="Packer N."/>
            <person name="Perrone G."/>
            <person name="Uresti-Rivera E.E."/>
            <person name="Salamov A."/>
            <person name="Schmoll M."/>
            <person name="Seiboth B."/>
            <person name="Shapiro H."/>
            <person name="Sukno S."/>
            <person name="Tamayo-Ramos J.A."/>
            <person name="Tisch D."/>
            <person name="Wiest A."/>
            <person name="Wilkinson H.H."/>
            <person name="Zhang M."/>
            <person name="Coutinho P.M."/>
            <person name="Kenerley C.M."/>
            <person name="Monte E."/>
            <person name="Baker S.E."/>
            <person name="Grigoriev I.V."/>
        </authorList>
    </citation>
    <scope>NUCLEOTIDE SEQUENCE [LARGE SCALE GENOMIC DNA]</scope>
    <source>
        <strain evidence="2">ATCC 20476 / IMI 206040</strain>
    </source>
</reference>
<evidence type="ECO:0000313" key="2">
    <source>
        <dbReference type="Proteomes" id="UP000005426"/>
    </source>
</evidence>
<dbReference type="Proteomes" id="UP000005426">
    <property type="component" value="Unassembled WGS sequence"/>
</dbReference>
<dbReference type="EMBL" id="ABDG02000018">
    <property type="protein sequence ID" value="EHK48736.1"/>
    <property type="molecule type" value="Genomic_DNA"/>
</dbReference>
<keyword evidence="2" id="KW-1185">Reference proteome</keyword>
<name>G9NLH2_HYPAI</name>
<dbReference type="OrthoDB" id="9450131at2759"/>
<gene>
    <name evidence="1" type="ORF">TRIATDRAFT_255422</name>
</gene>
<sequence length="147" mass="15957">MSAWRAVLSRIRLGTVELVAEKMLDRKEVDPAVIPGGHDGPSGWKSLDSLGLRLFMCNDYPITTLQALSFLLRAANTNSRCRSRAVSCSLGFADPCPEEGPIDLGAGFGRSENEAVLASCSRIEQQWSDKPHLAEQTGDKTGFCRCA</sequence>
<protein>
    <submittedName>
        <fullName evidence="1">Uncharacterized protein</fullName>
    </submittedName>
</protein>
<dbReference type="AlphaFoldDB" id="G9NLH2"/>